<evidence type="ECO:0000313" key="2">
    <source>
        <dbReference type="EMBL" id="AMK55792.1"/>
    </source>
</evidence>
<gene>
    <name evidence="2" type="ORF">AALO17_26580</name>
</gene>
<feature type="transmembrane region" description="Helical" evidence="1">
    <location>
        <begin position="76"/>
        <end position="95"/>
    </location>
</feature>
<evidence type="ECO:0000313" key="3">
    <source>
        <dbReference type="Proteomes" id="UP000069771"/>
    </source>
</evidence>
<dbReference type="STRING" id="1702221.AALO17_26580"/>
<dbReference type="KEGG" id="fro:AALO17_26580"/>
<protein>
    <submittedName>
        <fullName evidence="2">Uncharacterized protein</fullName>
    </submittedName>
</protein>
<dbReference type="AlphaFoldDB" id="A0A140DYR5"/>
<evidence type="ECO:0000256" key="1">
    <source>
        <dbReference type="SAM" id="Phobius"/>
    </source>
</evidence>
<feature type="transmembrane region" description="Helical" evidence="1">
    <location>
        <begin position="37"/>
        <end position="56"/>
    </location>
</feature>
<dbReference type="EMBL" id="CP011391">
    <property type="protein sequence ID" value="AMK55792.1"/>
    <property type="molecule type" value="Genomic_DNA"/>
</dbReference>
<organism evidence="2 3">
    <name type="scientific">Faecalibaculum rodentium</name>
    <dbReference type="NCBI Taxonomy" id="1702221"/>
    <lineage>
        <taxon>Bacteria</taxon>
        <taxon>Bacillati</taxon>
        <taxon>Bacillota</taxon>
        <taxon>Erysipelotrichia</taxon>
        <taxon>Erysipelotrichales</taxon>
        <taxon>Erysipelotrichaceae</taxon>
        <taxon>Faecalibaculum</taxon>
    </lineage>
</organism>
<reference evidence="2 3" key="1">
    <citation type="journal article" date="2016" name="Gut Pathog.">
        <title>Whole genome sequencing of "Faecalibaculum rodentium" ALO17, isolated from C57BL/6J laboratory mouse feces.</title>
        <authorList>
            <person name="Lim S."/>
            <person name="Chang D.H."/>
            <person name="Ahn S."/>
            <person name="Kim B.C."/>
        </authorList>
    </citation>
    <scope>NUCLEOTIDE SEQUENCE [LARGE SCALE GENOMIC DNA]</scope>
    <source>
        <strain evidence="2 3">Alo17</strain>
    </source>
</reference>
<keyword evidence="3" id="KW-1185">Reference proteome</keyword>
<dbReference type="RefSeq" id="WP_067559796.1">
    <property type="nucleotide sequence ID" value="NZ_CAJTBG010000002.1"/>
</dbReference>
<keyword evidence="1" id="KW-0472">Membrane</keyword>
<dbReference type="GeneID" id="78479137"/>
<dbReference type="Proteomes" id="UP000069771">
    <property type="component" value="Chromosome"/>
</dbReference>
<keyword evidence="1" id="KW-0812">Transmembrane</keyword>
<feature type="transmembrane region" description="Helical" evidence="1">
    <location>
        <begin position="6"/>
        <end position="25"/>
    </location>
</feature>
<proteinExistence type="predicted"/>
<keyword evidence="1" id="KW-1133">Transmembrane helix</keyword>
<sequence>MEIVFGVLIGIIIAMKDEILGIPVFQHINTIYNRRSWMQMLVIGVFLGLLGSYIIMTNYEETPGIPGFVMISEQYPLLHLLLDIAVVLIVIIITVKTMNPDTYRQRGNKKNRTNGLQITKNETADQQVEPRKRIHLVSMISPQKLSVDYSVLKRFLKSNDEELEYKAIILSYVLKQIELDLQKNSEETDWNGELQKLKDPASAIELMNNVAEATIFNCFECSPRGRRESEIFLKRLFSEQLKACDKSLSTRKFTDQVFFLLMLQFFHEQKNGTGKASALLTCYLDMLGKTVTDGTASREKVARSYIAALHGFTALYVSQLFDEANLKNVKTPIILAELEYPDKEMQQTVQRYMESGLYDSKDSDAASFEHIRNVYEYACRYILNTKSFVDWNSITFPKKGEEYGKQVRNAVFNATLFCRYPSELIAILERGLV</sequence>
<accession>A0A140DYR5</accession>
<name>A0A140DYR5_9FIRM</name>